<dbReference type="GeneID" id="113496796"/>
<evidence type="ECO:0000256" key="2">
    <source>
        <dbReference type="ARBA" id="ARBA00022729"/>
    </source>
</evidence>
<dbReference type="PROSITE" id="PS51155">
    <property type="entry name" value="CHIT_BIND_RR_2"/>
    <property type="match status" value="1"/>
</dbReference>
<evidence type="ECO:0000256" key="3">
    <source>
        <dbReference type="PROSITE-ProRule" id="PRU00497"/>
    </source>
</evidence>
<dbReference type="InterPro" id="IPR051217">
    <property type="entry name" value="Insect_Cuticle_Struc_Prot"/>
</dbReference>
<dbReference type="GO" id="GO:0031012">
    <property type="term" value="C:extracellular matrix"/>
    <property type="evidence" value="ECO:0007669"/>
    <property type="project" value="TreeGrafter"/>
</dbReference>
<dbReference type="AlphaFoldDB" id="A0A7E5VUC3"/>
<dbReference type="PANTHER" id="PTHR12236">
    <property type="entry name" value="STRUCTURAL CONTITUENT OF CUTICLE"/>
    <property type="match status" value="1"/>
</dbReference>
<dbReference type="InterPro" id="IPR000618">
    <property type="entry name" value="Insect_cuticle"/>
</dbReference>
<dbReference type="RefSeq" id="XP_026731919.1">
    <property type="nucleotide sequence ID" value="XM_026876118.1"/>
</dbReference>
<keyword evidence="2" id="KW-0732">Signal</keyword>
<dbReference type="InParanoid" id="A0A7E5VUC3"/>
<name>A0A7E5VUC3_TRINI</name>
<proteinExistence type="predicted"/>
<dbReference type="Pfam" id="PF00379">
    <property type="entry name" value="Chitin_bind_4"/>
    <property type="match status" value="1"/>
</dbReference>
<evidence type="ECO:0000313" key="5">
    <source>
        <dbReference type="RefSeq" id="XP_026731919.1"/>
    </source>
</evidence>
<keyword evidence="4" id="KW-1185">Reference proteome</keyword>
<dbReference type="PRINTS" id="PR00947">
    <property type="entry name" value="CUTICLE"/>
</dbReference>
<dbReference type="PANTHER" id="PTHR12236:SF86">
    <property type="entry name" value="CCP84AC-RELATED"/>
    <property type="match status" value="1"/>
</dbReference>
<dbReference type="Proteomes" id="UP000322000">
    <property type="component" value="Chromosome 8"/>
</dbReference>
<dbReference type="OrthoDB" id="6378451at2759"/>
<sequence>MYISIAPPVQPCLLQKTCFNKVPLLLVVSSATSLRRVTGAKQSAASESQIKFAIENKYDDTGPGAKKPEYAYSTYKTLEDALIAYLDDPDTKLPEHERAKAINKLTQSPYFRPPPLSNKFHQSGEYQLLDKLQFRPLNQEIVYNFPASKIFFPEDTKLGKIGVRELEANDIVNHYGPEQKLEPFKFHKIQSVRGSPLSLAHYTRDPDVKQAFEQFDPHPKYSFSYGVHDKTTGDSKSAHESRDGGTVHGFYSFMDADGKTRTVHYTADDQQGFRATVNKGN</sequence>
<dbReference type="GO" id="GO:0042302">
    <property type="term" value="F:structural constituent of cuticle"/>
    <property type="evidence" value="ECO:0007669"/>
    <property type="project" value="UniProtKB-UniRule"/>
</dbReference>
<keyword evidence="1 3" id="KW-0193">Cuticle</keyword>
<dbReference type="InterPro" id="IPR031311">
    <property type="entry name" value="CHIT_BIND_RR_consensus"/>
</dbReference>
<dbReference type="KEGG" id="tnl:113496796"/>
<gene>
    <name evidence="5" type="primary">LOC113496796</name>
</gene>
<accession>A0A7E5VUC3</accession>
<reference evidence="5" key="1">
    <citation type="submission" date="2025-08" db="UniProtKB">
        <authorList>
            <consortium name="RefSeq"/>
        </authorList>
    </citation>
    <scope>IDENTIFICATION</scope>
</reference>
<evidence type="ECO:0000256" key="1">
    <source>
        <dbReference type="ARBA" id="ARBA00022460"/>
    </source>
</evidence>
<protein>
    <submittedName>
        <fullName evidence="5">Uncharacterized protein LOC113496796 isoform X1</fullName>
    </submittedName>
</protein>
<dbReference type="GO" id="GO:0005615">
    <property type="term" value="C:extracellular space"/>
    <property type="evidence" value="ECO:0007669"/>
    <property type="project" value="TreeGrafter"/>
</dbReference>
<evidence type="ECO:0000313" key="4">
    <source>
        <dbReference type="Proteomes" id="UP000322000"/>
    </source>
</evidence>
<organism evidence="4 5">
    <name type="scientific">Trichoplusia ni</name>
    <name type="common">Cabbage looper</name>
    <dbReference type="NCBI Taxonomy" id="7111"/>
    <lineage>
        <taxon>Eukaryota</taxon>
        <taxon>Metazoa</taxon>
        <taxon>Ecdysozoa</taxon>
        <taxon>Arthropoda</taxon>
        <taxon>Hexapoda</taxon>
        <taxon>Insecta</taxon>
        <taxon>Pterygota</taxon>
        <taxon>Neoptera</taxon>
        <taxon>Endopterygota</taxon>
        <taxon>Lepidoptera</taxon>
        <taxon>Glossata</taxon>
        <taxon>Ditrysia</taxon>
        <taxon>Noctuoidea</taxon>
        <taxon>Noctuidae</taxon>
        <taxon>Plusiinae</taxon>
        <taxon>Trichoplusia</taxon>
    </lineage>
</organism>
<dbReference type="PROSITE" id="PS00233">
    <property type="entry name" value="CHIT_BIND_RR_1"/>
    <property type="match status" value="1"/>
</dbReference>